<comment type="caution">
    <text evidence="4">The sequence shown here is derived from an EMBL/GenBank/DDBJ whole genome shotgun (WGS) entry which is preliminary data.</text>
</comment>
<dbReference type="Proteomes" id="UP001150941">
    <property type="component" value="Unassembled WGS sequence"/>
</dbReference>
<feature type="region of interest" description="Disordered" evidence="2">
    <location>
        <begin position="289"/>
        <end position="396"/>
    </location>
</feature>
<protein>
    <recommendedName>
        <fullName evidence="3">C2H2-type domain-containing protein</fullName>
    </recommendedName>
</protein>
<proteinExistence type="predicted"/>
<feature type="compositionally biased region" description="Basic and acidic residues" evidence="2">
    <location>
        <begin position="693"/>
        <end position="709"/>
    </location>
</feature>
<evidence type="ECO:0000313" key="4">
    <source>
        <dbReference type="EMBL" id="KAJ5220090.1"/>
    </source>
</evidence>
<evidence type="ECO:0000313" key="5">
    <source>
        <dbReference type="Proteomes" id="UP001150941"/>
    </source>
</evidence>
<dbReference type="AlphaFoldDB" id="A0A9W9NHI6"/>
<keyword evidence="1" id="KW-0862">Zinc</keyword>
<dbReference type="PROSITE" id="PS00028">
    <property type="entry name" value="ZINC_FINGER_C2H2_1"/>
    <property type="match status" value="1"/>
</dbReference>
<name>A0A9W9NHI6_9EURO</name>
<keyword evidence="1" id="KW-0479">Metal-binding</keyword>
<evidence type="ECO:0000256" key="2">
    <source>
        <dbReference type="SAM" id="MobiDB-lite"/>
    </source>
</evidence>
<feature type="domain" description="C2H2-type" evidence="3">
    <location>
        <begin position="168"/>
        <end position="196"/>
    </location>
</feature>
<keyword evidence="1" id="KW-0863">Zinc-finger</keyword>
<feature type="compositionally biased region" description="Acidic residues" evidence="2">
    <location>
        <begin position="717"/>
        <end position="733"/>
    </location>
</feature>
<dbReference type="GeneID" id="83205893"/>
<sequence length="845" mass="92411">MAHQFPSYPSIDTGDSGLNFSDPVQEYQAVEENGTYRDYRLGVGGADLELSDTSSCYLANPNAFAFDQQTNGLGGWQEKEQVSPGSFGEHSGLPVGLPAQMEVHRDPSVNHDAQTHHDSSDPVEEARYFCEKHFQDIRSGKIQDDDMKKRLVDSLDIMRNDVSGAAPYRCHYCTSSFSTKGACLRHVQDYHHPQLEYKCSYCKNPESGAKKNRSRDVFHRQDKFKAHLTIHFKKKPPKSELERHIRPLACMSSCPVCHYPVSSWTDFYNHFLDKHCRCSSAVVSPVDSRRSSVSSQGCSTNDDLPSPTANTPPVQKDQNGHLLPGFNIRPNRPRRGSHAPSAGSPPSTLSPSNPPGNRISPYQAPANSALPSFGDENPPGNPPGSPSAFFPPQGYPEIRRDSGYTSLLFCLICGHNRAQCNICHSFSAFNAGEWCHECSSGGGGAANTIYQPPPELQFSPPTPVPNPAFGAYQPPSATHGSFPTQLSFGAQRGRVQRQNSPYDSFTGTQFHTHAGGGSGGSQVLTVVDVPGPIEPIITECKPGIFQVGPLGIGSMARSISLPSVKAGMKGLGGCLLDIKDRFVGGPSPSSQAALPPATEPPLVVTECGNSGALRARVDIGKGEKVDMSVRVLCGKKPGKLLHSRVQIVVKLLKLRTSAAETAEKRHRKQSEASEEDVIAAVEVSESAQEQNEQEEKDKEQEQDENKENAESPQEQDNRDDDDEDDPVGNDQEGEESRSNEESALLNMESLTTSLANQLTLWSPTCLDAAWADFADSTDSDDEHEESILGIFMAADLQSCLQNMPNWYDLLKEIISSDNQSVELIFHRLVWMLYNSSEVDPKKQLK</sequence>
<reference evidence="4" key="2">
    <citation type="journal article" date="2023" name="IMA Fungus">
        <title>Comparative genomic study of the Penicillium genus elucidates a diverse pangenome and 15 lateral gene transfer events.</title>
        <authorList>
            <person name="Petersen C."/>
            <person name="Sorensen T."/>
            <person name="Nielsen M.R."/>
            <person name="Sondergaard T.E."/>
            <person name="Sorensen J.L."/>
            <person name="Fitzpatrick D.A."/>
            <person name="Frisvad J.C."/>
            <person name="Nielsen K.L."/>
        </authorList>
    </citation>
    <scope>NUCLEOTIDE SEQUENCE</scope>
    <source>
        <strain evidence="4">IBT 19713</strain>
    </source>
</reference>
<dbReference type="RefSeq" id="XP_058326920.1">
    <property type="nucleotide sequence ID" value="XM_058478590.1"/>
</dbReference>
<feature type="region of interest" description="Disordered" evidence="2">
    <location>
        <begin position="1"/>
        <end position="21"/>
    </location>
</feature>
<keyword evidence="5" id="KW-1185">Reference proteome</keyword>
<feature type="compositionally biased region" description="Low complexity" evidence="2">
    <location>
        <begin position="338"/>
        <end position="351"/>
    </location>
</feature>
<dbReference type="PROSITE" id="PS50157">
    <property type="entry name" value="ZINC_FINGER_C2H2_2"/>
    <property type="match status" value="1"/>
</dbReference>
<dbReference type="EMBL" id="JAPQKS010000007">
    <property type="protein sequence ID" value="KAJ5220090.1"/>
    <property type="molecule type" value="Genomic_DNA"/>
</dbReference>
<organism evidence="4 5">
    <name type="scientific">Penicillium chermesinum</name>
    <dbReference type="NCBI Taxonomy" id="63820"/>
    <lineage>
        <taxon>Eukaryota</taxon>
        <taxon>Fungi</taxon>
        <taxon>Dikarya</taxon>
        <taxon>Ascomycota</taxon>
        <taxon>Pezizomycotina</taxon>
        <taxon>Eurotiomycetes</taxon>
        <taxon>Eurotiomycetidae</taxon>
        <taxon>Eurotiales</taxon>
        <taxon>Aspergillaceae</taxon>
        <taxon>Penicillium</taxon>
    </lineage>
</organism>
<gene>
    <name evidence="4" type="ORF">N7468_009294</name>
</gene>
<dbReference type="OrthoDB" id="4367253at2759"/>
<dbReference type="InterPro" id="IPR013087">
    <property type="entry name" value="Znf_C2H2_type"/>
</dbReference>
<dbReference type="SMART" id="SM00355">
    <property type="entry name" value="ZnF_C2H2"/>
    <property type="match status" value="3"/>
</dbReference>
<feature type="region of interest" description="Disordered" evidence="2">
    <location>
        <begin position="684"/>
        <end position="743"/>
    </location>
</feature>
<evidence type="ECO:0000256" key="1">
    <source>
        <dbReference type="PROSITE-ProRule" id="PRU00042"/>
    </source>
</evidence>
<reference evidence="4" key="1">
    <citation type="submission" date="2022-11" db="EMBL/GenBank/DDBJ databases">
        <authorList>
            <person name="Petersen C."/>
        </authorList>
    </citation>
    <scope>NUCLEOTIDE SEQUENCE</scope>
    <source>
        <strain evidence="4">IBT 19713</strain>
    </source>
</reference>
<accession>A0A9W9NHI6</accession>
<evidence type="ECO:0000259" key="3">
    <source>
        <dbReference type="PROSITE" id="PS50157"/>
    </source>
</evidence>
<dbReference type="InterPro" id="IPR036236">
    <property type="entry name" value="Znf_C2H2_sf"/>
</dbReference>
<feature type="compositionally biased region" description="Polar residues" evidence="2">
    <location>
        <begin position="296"/>
        <end position="317"/>
    </location>
</feature>
<dbReference type="SUPFAM" id="SSF57667">
    <property type="entry name" value="beta-beta-alpha zinc fingers"/>
    <property type="match status" value="1"/>
</dbReference>
<dbReference type="GO" id="GO:0008270">
    <property type="term" value="F:zinc ion binding"/>
    <property type="evidence" value="ECO:0007669"/>
    <property type="project" value="UniProtKB-KW"/>
</dbReference>